<accession>A0AAQ3JYR2</accession>
<evidence type="ECO:0000313" key="5">
    <source>
        <dbReference type="Proteomes" id="UP001327560"/>
    </source>
</evidence>
<keyword evidence="2" id="KW-1015">Disulfide bond</keyword>
<dbReference type="Proteomes" id="UP001327560">
    <property type="component" value="Chromosome 2"/>
</dbReference>
<keyword evidence="4" id="KW-0808">Transferase</keyword>
<name>A0AAQ3JYR2_9LILI</name>
<dbReference type="PROSITE" id="PS01187">
    <property type="entry name" value="EGF_CA"/>
    <property type="match status" value="1"/>
</dbReference>
<dbReference type="PANTHER" id="PTHR33491">
    <property type="entry name" value="OSJNBA0016N04.9 PROTEIN"/>
    <property type="match status" value="1"/>
</dbReference>
<dbReference type="SMART" id="SM00179">
    <property type="entry name" value="EGF_CA"/>
    <property type="match status" value="1"/>
</dbReference>
<evidence type="ECO:0000259" key="3">
    <source>
        <dbReference type="SMART" id="SM00179"/>
    </source>
</evidence>
<dbReference type="Pfam" id="PF07645">
    <property type="entry name" value="EGF_CA"/>
    <property type="match status" value="1"/>
</dbReference>
<protein>
    <submittedName>
        <fullName evidence="4">Wall-associated receptor kinase 2-like</fullName>
    </submittedName>
</protein>
<keyword evidence="4" id="KW-0418">Kinase</keyword>
<dbReference type="SUPFAM" id="SSF57196">
    <property type="entry name" value="EGF/Laminin"/>
    <property type="match status" value="1"/>
</dbReference>
<dbReference type="CDD" id="cd00054">
    <property type="entry name" value="EGF_CA"/>
    <property type="match status" value="1"/>
</dbReference>
<keyword evidence="1" id="KW-0245">EGF-like domain</keyword>
<dbReference type="InterPro" id="IPR049883">
    <property type="entry name" value="NOTCH1_EGF-like"/>
</dbReference>
<dbReference type="InterPro" id="IPR001881">
    <property type="entry name" value="EGF-like_Ca-bd_dom"/>
</dbReference>
<dbReference type="AlphaFoldDB" id="A0AAQ3JYR2"/>
<organism evidence="4 5">
    <name type="scientific">Canna indica</name>
    <name type="common">Indian-shot</name>
    <dbReference type="NCBI Taxonomy" id="4628"/>
    <lineage>
        <taxon>Eukaryota</taxon>
        <taxon>Viridiplantae</taxon>
        <taxon>Streptophyta</taxon>
        <taxon>Embryophyta</taxon>
        <taxon>Tracheophyta</taxon>
        <taxon>Spermatophyta</taxon>
        <taxon>Magnoliopsida</taxon>
        <taxon>Liliopsida</taxon>
        <taxon>Zingiberales</taxon>
        <taxon>Cannaceae</taxon>
        <taxon>Canna</taxon>
    </lineage>
</organism>
<dbReference type="EMBL" id="CP136891">
    <property type="protein sequence ID" value="WOK98869.1"/>
    <property type="molecule type" value="Genomic_DNA"/>
</dbReference>
<dbReference type="GO" id="GO:0016301">
    <property type="term" value="F:kinase activity"/>
    <property type="evidence" value="ECO:0007669"/>
    <property type="project" value="UniProtKB-KW"/>
</dbReference>
<dbReference type="GO" id="GO:0005509">
    <property type="term" value="F:calcium ion binding"/>
    <property type="evidence" value="ECO:0007669"/>
    <property type="project" value="InterPro"/>
</dbReference>
<reference evidence="4 5" key="1">
    <citation type="submission" date="2023-10" db="EMBL/GenBank/DDBJ databases">
        <title>Chromosome-scale genome assembly provides insights into flower coloration mechanisms of Canna indica.</title>
        <authorList>
            <person name="Li C."/>
        </authorList>
    </citation>
    <scope>NUCLEOTIDE SEQUENCE [LARGE SCALE GENOMIC DNA]</scope>
    <source>
        <tissue evidence="4">Flower</tissue>
    </source>
</reference>
<keyword evidence="4" id="KW-0675">Receptor</keyword>
<feature type="domain" description="EGF-like calcium-binding" evidence="3">
    <location>
        <begin position="257"/>
        <end position="298"/>
    </location>
</feature>
<evidence type="ECO:0000313" key="4">
    <source>
        <dbReference type="EMBL" id="WOK98869.1"/>
    </source>
</evidence>
<sequence>MRLTCGAGAYEWWVCAPADPQRWHHWMRARDTKQRSGNHGIARDFTQVNAYMEVGFNLTCTNNYTTNTTHARLFLSDSNIERISSVHLPISLYVTSCSATATLVDALTNITMDVCSTISSTNNVSSENGYCSLDSYNWKNNNLTSLAIQLTRLDQPDLHLINTSSINVVMYEIFTYNGTIEELQQAIRRGDKTGLTASLAWYMKDDYRTCKEAKKNNKTYACMSQNSDCYDALSGTNWASLDDTIGYVCQCIKGYHDIDECALPERYTCNGTCTNTKGNFNCTCPPGTLGDPKHGVCINIPGKNKTLLLASSTTLLGGRGIIDAASLV</sequence>
<keyword evidence="5" id="KW-1185">Reference proteome</keyword>
<proteinExistence type="predicted"/>
<evidence type="ECO:0000256" key="2">
    <source>
        <dbReference type="ARBA" id="ARBA00023157"/>
    </source>
</evidence>
<gene>
    <name evidence="4" type="ORF">Cni_G07581</name>
</gene>
<dbReference type="InterPro" id="IPR018097">
    <property type="entry name" value="EGF_Ca-bd_CS"/>
</dbReference>
<evidence type="ECO:0000256" key="1">
    <source>
        <dbReference type="ARBA" id="ARBA00022536"/>
    </source>
</evidence>
<dbReference type="Gene3D" id="2.10.25.10">
    <property type="entry name" value="Laminin"/>
    <property type="match status" value="1"/>
</dbReference>